<feature type="compositionally biased region" description="Basic and acidic residues" evidence="1">
    <location>
        <begin position="170"/>
        <end position="180"/>
    </location>
</feature>
<evidence type="ECO:0000313" key="2">
    <source>
        <dbReference type="EMBL" id="MCY1007355.1"/>
    </source>
</evidence>
<comment type="caution">
    <text evidence="2">The sequence shown here is derived from an EMBL/GenBank/DDBJ whole genome shotgun (WGS) entry which is preliminary data.</text>
</comment>
<dbReference type="AlphaFoldDB" id="A0A9X3EP72"/>
<name>A0A9X3EP72_9BACT</name>
<sequence length="206" mass="21021">MNRYTCLSGLALGLAEDPQVVELGPHVRVAGQDVLGDLVELLGQRRGHEPLDVGVEDDVEVLGQKPGGVGQVSAAGVGLAGVPEAAQRGLEVLGAVLLLVQLDQAEQTVSDELAAIGALVEQLFEVLDRAVAALDLLHAVDALAVQPLGARLAAVGGRGRQGEQGEGGGGDERAGGHCGEHGPSPRRGPLCAAARVCQNPRVFYGS</sequence>
<keyword evidence="3" id="KW-1185">Reference proteome</keyword>
<dbReference type="RefSeq" id="WP_267769967.1">
    <property type="nucleotide sequence ID" value="NZ_JAPNKE010000002.1"/>
</dbReference>
<gene>
    <name evidence="2" type="ORF">OV079_17710</name>
</gene>
<dbReference type="Proteomes" id="UP001150924">
    <property type="component" value="Unassembled WGS sequence"/>
</dbReference>
<feature type="region of interest" description="Disordered" evidence="1">
    <location>
        <begin position="156"/>
        <end position="185"/>
    </location>
</feature>
<reference evidence="2" key="1">
    <citation type="submission" date="2022-11" db="EMBL/GenBank/DDBJ databases">
        <title>Minimal conservation of predation-associated metabolite biosynthetic gene clusters underscores biosynthetic potential of Myxococcota including descriptions for ten novel species: Archangium lansinium sp. nov., Myxococcus landrumus sp. nov., Nannocystis bai.</title>
        <authorList>
            <person name="Ahearne A."/>
            <person name="Stevens C."/>
            <person name="Phillips K."/>
        </authorList>
    </citation>
    <scope>NUCLEOTIDE SEQUENCE</scope>
    <source>
        <strain evidence="2">Na p29</strain>
    </source>
</reference>
<proteinExistence type="predicted"/>
<evidence type="ECO:0000313" key="3">
    <source>
        <dbReference type="Proteomes" id="UP001150924"/>
    </source>
</evidence>
<dbReference type="EMBL" id="JAPNKE010000002">
    <property type="protein sequence ID" value="MCY1007355.1"/>
    <property type="molecule type" value="Genomic_DNA"/>
</dbReference>
<feature type="compositionally biased region" description="Gly residues" evidence="1">
    <location>
        <begin position="156"/>
        <end position="168"/>
    </location>
</feature>
<organism evidence="2 3">
    <name type="scientific">Nannocystis pusilla</name>
    <dbReference type="NCBI Taxonomy" id="889268"/>
    <lineage>
        <taxon>Bacteria</taxon>
        <taxon>Pseudomonadati</taxon>
        <taxon>Myxococcota</taxon>
        <taxon>Polyangia</taxon>
        <taxon>Nannocystales</taxon>
        <taxon>Nannocystaceae</taxon>
        <taxon>Nannocystis</taxon>
    </lineage>
</organism>
<accession>A0A9X3EP72</accession>
<protein>
    <submittedName>
        <fullName evidence="2">Uncharacterized protein</fullName>
    </submittedName>
</protein>
<evidence type="ECO:0000256" key="1">
    <source>
        <dbReference type="SAM" id="MobiDB-lite"/>
    </source>
</evidence>